<evidence type="ECO:0000256" key="1">
    <source>
        <dbReference type="SAM" id="MobiDB-lite"/>
    </source>
</evidence>
<organism evidence="2 3">
    <name type="scientific">Macrolepiota fuliginosa MF-IS2</name>
    <dbReference type="NCBI Taxonomy" id="1400762"/>
    <lineage>
        <taxon>Eukaryota</taxon>
        <taxon>Fungi</taxon>
        <taxon>Dikarya</taxon>
        <taxon>Basidiomycota</taxon>
        <taxon>Agaricomycotina</taxon>
        <taxon>Agaricomycetes</taxon>
        <taxon>Agaricomycetidae</taxon>
        <taxon>Agaricales</taxon>
        <taxon>Agaricineae</taxon>
        <taxon>Agaricaceae</taxon>
        <taxon>Macrolepiota</taxon>
    </lineage>
</organism>
<feature type="region of interest" description="Disordered" evidence="1">
    <location>
        <begin position="466"/>
        <end position="489"/>
    </location>
</feature>
<feature type="region of interest" description="Disordered" evidence="1">
    <location>
        <begin position="770"/>
        <end position="875"/>
    </location>
</feature>
<dbReference type="AlphaFoldDB" id="A0A9P5X3H0"/>
<dbReference type="PANTHER" id="PTHR16021">
    <property type="entry name" value="MANSC DOMAIN CONTAINING PROTEIN 1"/>
    <property type="match status" value="1"/>
</dbReference>
<dbReference type="PANTHER" id="PTHR16021:SF23">
    <property type="entry name" value="FI18411P1-RELATED"/>
    <property type="match status" value="1"/>
</dbReference>
<dbReference type="InterPro" id="IPR052660">
    <property type="entry name" value="Erythrocyte_Invasion_ImmMod"/>
</dbReference>
<reference evidence="2" key="1">
    <citation type="submission" date="2020-11" db="EMBL/GenBank/DDBJ databases">
        <authorList>
            <consortium name="DOE Joint Genome Institute"/>
            <person name="Ahrendt S."/>
            <person name="Riley R."/>
            <person name="Andreopoulos W."/>
            <person name="Labutti K."/>
            <person name="Pangilinan J."/>
            <person name="Ruiz-Duenas F.J."/>
            <person name="Barrasa J.M."/>
            <person name="Sanchez-Garcia M."/>
            <person name="Camarero S."/>
            <person name="Miyauchi S."/>
            <person name="Serrano A."/>
            <person name="Linde D."/>
            <person name="Babiker R."/>
            <person name="Drula E."/>
            <person name="Ayuso-Fernandez I."/>
            <person name="Pacheco R."/>
            <person name="Padilla G."/>
            <person name="Ferreira P."/>
            <person name="Barriuso J."/>
            <person name="Kellner H."/>
            <person name="Castanera R."/>
            <person name="Alfaro M."/>
            <person name="Ramirez L."/>
            <person name="Pisabarro A.G."/>
            <person name="Kuo A."/>
            <person name="Tritt A."/>
            <person name="Lipzen A."/>
            <person name="He G."/>
            <person name="Yan M."/>
            <person name="Ng V."/>
            <person name="Cullen D."/>
            <person name="Martin F."/>
            <person name="Rosso M.-N."/>
            <person name="Henrissat B."/>
            <person name="Hibbett D."/>
            <person name="Martinez A.T."/>
            <person name="Grigoriev I.V."/>
        </authorList>
    </citation>
    <scope>NUCLEOTIDE SEQUENCE</scope>
    <source>
        <strain evidence="2">MF-IS2</strain>
    </source>
</reference>
<feature type="compositionally biased region" description="Low complexity" evidence="1">
    <location>
        <begin position="896"/>
        <end position="921"/>
    </location>
</feature>
<feature type="compositionally biased region" description="Gly residues" evidence="1">
    <location>
        <begin position="797"/>
        <end position="809"/>
    </location>
</feature>
<feature type="region of interest" description="Disordered" evidence="1">
    <location>
        <begin position="139"/>
        <end position="363"/>
    </location>
</feature>
<feature type="region of interest" description="Disordered" evidence="1">
    <location>
        <begin position="1"/>
        <end position="102"/>
    </location>
</feature>
<feature type="compositionally biased region" description="Low complexity" evidence="1">
    <location>
        <begin position="389"/>
        <end position="401"/>
    </location>
</feature>
<evidence type="ECO:0000313" key="3">
    <source>
        <dbReference type="Proteomes" id="UP000807342"/>
    </source>
</evidence>
<feature type="compositionally biased region" description="Low complexity" evidence="1">
    <location>
        <begin position="603"/>
        <end position="616"/>
    </location>
</feature>
<feature type="compositionally biased region" description="Polar residues" evidence="1">
    <location>
        <begin position="55"/>
        <end position="73"/>
    </location>
</feature>
<protein>
    <submittedName>
        <fullName evidence="2">Uncharacterized protein</fullName>
    </submittedName>
</protein>
<feature type="region of interest" description="Disordered" evidence="1">
    <location>
        <begin position="387"/>
        <end position="428"/>
    </location>
</feature>
<comment type="caution">
    <text evidence="2">The sequence shown here is derived from an EMBL/GenBank/DDBJ whole genome shotgun (WGS) entry which is preliminary data.</text>
</comment>
<name>A0A9P5X3H0_9AGAR</name>
<feature type="compositionally biased region" description="Basic and acidic residues" evidence="1">
    <location>
        <begin position="575"/>
        <end position="586"/>
    </location>
</feature>
<accession>A0A9P5X3H0</accession>
<feature type="compositionally biased region" description="Polar residues" evidence="1">
    <location>
        <begin position="255"/>
        <end position="270"/>
    </location>
</feature>
<feature type="region of interest" description="Disordered" evidence="1">
    <location>
        <begin position="950"/>
        <end position="1027"/>
    </location>
</feature>
<feature type="compositionally biased region" description="Low complexity" evidence="1">
    <location>
        <begin position="832"/>
        <end position="860"/>
    </location>
</feature>
<proteinExistence type="predicted"/>
<feature type="compositionally biased region" description="Low complexity" evidence="1">
    <location>
        <begin position="159"/>
        <end position="171"/>
    </location>
</feature>
<gene>
    <name evidence="2" type="ORF">P691DRAFT_787394</name>
</gene>
<dbReference type="OrthoDB" id="3358078at2759"/>
<dbReference type="EMBL" id="MU151424">
    <property type="protein sequence ID" value="KAF9443899.1"/>
    <property type="molecule type" value="Genomic_DNA"/>
</dbReference>
<feature type="compositionally biased region" description="Low complexity" evidence="1">
    <location>
        <begin position="333"/>
        <end position="362"/>
    </location>
</feature>
<evidence type="ECO:0000313" key="2">
    <source>
        <dbReference type="EMBL" id="KAF9443899.1"/>
    </source>
</evidence>
<feature type="compositionally biased region" description="Gly residues" evidence="1">
    <location>
        <begin position="1010"/>
        <end position="1023"/>
    </location>
</feature>
<feature type="compositionally biased region" description="Low complexity" evidence="1">
    <location>
        <begin position="1"/>
        <end position="14"/>
    </location>
</feature>
<feature type="region of interest" description="Disordered" evidence="1">
    <location>
        <begin position="896"/>
        <end position="930"/>
    </location>
</feature>
<feature type="compositionally biased region" description="Basic and acidic residues" evidence="1">
    <location>
        <begin position="271"/>
        <end position="300"/>
    </location>
</feature>
<feature type="region of interest" description="Disordered" evidence="1">
    <location>
        <begin position="575"/>
        <end position="619"/>
    </location>
</feature>
<feature type="region of interest" description="Disordered" evidence="1">
    <location>
        <begin position="1039"/>
        <end position="1066"/>
    </location>
</feature>
<feature type="compositionally biased region" description="Low complexity" evidence="1">
    <location>
        <begin position="33"/>
        <end position="54"/>
    </location>
</feature>
<feature type="compositionally biased region" description="Gly residues" evidence="1">
    <location>
        <begin position="593"/>
        <end position="602"/>
    </location>
</feature>
<dbReference type="Proteomes" id="UP000807342">
    <property type="component" value="Unassembled WGS sequence"/>
</dbReference>
<keyword evidence="3" id="KW-1185">Reference proteome</keyword>
<feature type="compositionally biased region" description="Low complexity" evidence="1">
    <location>
        <begin position="1039"/>
        <end position="1050"/>
    </location>
</feature>
<sequence>MSNNTLSRRSTLRTARGLSDDYRPSPASSTRDLPTSPLSASTTPTTPASTTSSTKTNESYDNSPTILARSNTLGRAAARERRQTLRGGSAESALGSPGGRSLVGEGLRAAGLSRRVGVGTSVRGERTISAGVAEIREMDRASTISGRSSRASSRRTEESPTTAAPPTTSSPDVFKDGRRVDWSPESSDALARPRREFSRTLPPRASTSMADYSYTSRTRQRHTHTQHSDSEDDHDHDIDEEHEKEREGRRDLRTYKSSTHSYNMINSREASLTRREQSLLERERELGRKERELERDRERAASALGRHTPTPYASSTSTIRERFGSIRRTPGGSTTSSSSSHTHSQSQSQSQSHHSQPSQTQTEHAKLMVDSLTMFESQLHKLSRVLHGNNSTNSTSNSPSNRDNLNKSGGPGATSSPSPSPAPGTNHIDMLTRTAQTLVISAERLNTMLKAGNARALDAQIEAEVEGDDLPPPSSASTSGNRGGGGGGSSLADVWRRIGGEYREGVRVSDELVRAVTGLLLGVGRIVKEYGSSQVGGYAGSEVGGGYSGGTPRGSPVVHWRSVSLGEDEVRVRAGEEFGRESRRSWEPSLSNGSGGGGGGGMSSAASTSTAGPSTGSREEALRRLAGIRSDSPLARASPAFQAVRELDRLETIASPGMGTGLGLPKVNIPAARRLFAPSQQREMALVAGGGSGGGGGGGGGSGYDYENDPSPTPLSRTLRVYDRGGGGEALSPSQQVQQLYQTQSPSVVPQHLDGAGTGTLERSRTITLPSVGQGQGHHGHVFETPLRRNVTISVPSGGGGGRAEGGDGTLSSRDRHERRKISVASIATIRAATSNTTNPTTATTTTTSSATSSSNASSALHHQPPGFSALTTPSGATTAVTLGGGGIAVGMARTESGTTTATSSSSAVTSGSSSLYSTATRPTFSRPEGILGLQQQLEGYRKRAENEHVGVDGNALDSSGSGGEGGGGKRRYGNSISLMTPESERETRRKTYGVGSRVGARVSLDSPTGGNGGGGGDGGGSGRPVVVDLTVNAADRSAAATISGSAAGPGRKERRRTVTDIWPRS</sequence>
<feature type="compositionally biased region" description="Low complexity" evidence="1">
    <location>
        <begin position="141"/>
        <end position="151"/>
    </location>
</feature>
<feature type="compositionally biased region" description="Basic and acidic residues" evidence="1">
    <location>
        <begin position="173"/>
        <end position="182"/>
    </location>
</feature>
<feature type="compositionally biased region" description="Basic and acidic residues" evidence="1">
    <location>
        <begin position="226"/>
        <end position="254"/>
    </location>
</feature>